<dbReference type="InterPro" id="IPR027417">
    <property type="entry name" value="P-loop_NTPase"/>
</dbReference>
<comment type="pathway">
    <text evidence="7">Metabolic intermediate biosynthesis; chorismate biosynthesis; chorismate from D-erythrose 4-phosphate and phosphoenolpyruvate: step 5/7.</text>
</comment>
<reference evidence="8" key="2">
    <citation type="journal article" date="2021" name="PeerJ">
        <title>Extensive microbial diversity within the chicken gut microbiome revealed by metagenomics and culture.</title>
        <authorList>
            <person name="Gilroy R."/>
            <person name="Ravi A."/>
            <person name="Getino M."/>
            <person name="Pursley I."/>
            <person name="Horton D.L."/>
            <person name="Alikhan N.F."/>
            <person name="Baker D."/>
            <person name="Gharbi K."/>
            <person name="Hall N."/>
            <person name="Watson M."/>
            <person name="Adriaenssens E.M."/>
            <person name="Foster-Nyarko E."/>
            <person name="Jarju S."/>
            <person name="Secka A."/>
            <person name="Antonio M."/>
            <person name="Oren A."/>
            <person name="Chaudhuri R.R."/>
            <person name="La Ragione R."/>
            <person name="Hildebrand F."/>
            <person name="Pallen M.J."/>
        </authorList>
    </citation>
    <scope>NUCLEOTIDE SEQUENCE</scope>
    <source>
        <strain evidence="8">CHK121-14286</strain>
    </source>
</reference>
<feature type="binding site" evidence="7">
    <location>
        <begin position="10"/>
        <end position="15"/>
    </location>
    <ligand>
        <name>ATP</name>
        <dbReference type="ChEBI" id="CHEBI:30616"/>
    </ligand>
</feature>
<keyword evidence="5 7" id="KW-0067">ATP-binding</keyword>
<evidence type="ECO:0000313" key="9">
    <source>
        <dbReference type="Proteomes" id="UP000824200"/>
    </source>
</evidence>
<dbReference type="EC" id="2.7.1.71" evidence="7"/>
<comment type="catalytic activity">
    <reaction evidence="7">
        <text>shikimate + ATP = 3-phosphoshikimate + ADP + H(+)</text>
        <dbReference type="Rhea" id="RHEA:13121"/>
        <dbReference type="ChEBI" id="CHEBI:15378"/>
        <dbReference type="ChEBI" id="CHEBI:30616"/>
        <dbReference type="ChEBI" id="CHEBI:36208"/>
        <dbReference type="ChEBI" id="CHEBI:145989"/>
        <dbReference type="ChEBI" id="CHEBI:456216"/>
        <dbReference type="EC" id="2.7.1.71"/>
    </reaction>
</comment>
<reference evidence="8" key="1">
    <citation type="submission" date="2020-10" db="EMBL/GenBank/DDBJ databases">
        <authorList>
            <person name="Gilroy R."/>
        </authorList>
    </citation>
    <scope>NUCLEOTIDE SEQUENCE</scope>
    <source>
        <strain evidence="8">CHK121-14286</strain>
    </source>
</reference>
<dbReference type="PANTHER" id="PTHR21087:SF16">
    <property type="entry name" value="SHIKIMATE KINASE 1, CHLOROPLASTIC"/>
    <property type="match status" value="1"/>
</dbReference>
<dbReference type="GO" id="GO:0005524">
    <property type="term" value="F:ATP binding"/>
    <property type="evidence" value="ECO:0007669"/>
    <property type="project" value="UniProtKB-UniRule"/>
</dbReference>
<dbReference type="HAMAP" id="MF_00109">
    <property type="entry name" value="Shikimate_kinase"/>
    <property type="match status" value="1"/>
</dbReference>
<keyword evidence="2 7" id="KW-0808">Transferase</keyword>
<dbReference type="Proteomes" id="UP000824200">
    <property type="component" value="Unassembled WGS sequence"/>
</dbReference>
<comment type="function">
    <text evidence="7">Catalyzes the specific phosphorylation of the 3-hydroxyl group of shikimic acid using ATP as a cosubstrate.</text>
</comment>
<feature type="binding site" evidence="7">
    <location>
        <position position="56"/>
    </location>
    <ligand>
        <name>substrate</name>
    </ligand>
</feature>
<dbReference type="GO" id="GO:0009423">
    <property type="term" value="P:chorismate biosynthetic process"/>
    <property type="evidence" value="ECO:0007669"/>
    <property type="project" value="UniProtKB-UniRule"/>
</dbReference>
<dbReference type="GO" id="GO:0000287">
    <property type="term" value="F:magnesium ion binding"/>
    <property type="evidence" value="ECO:0007669"/>
    <property type="project" value="UniProtKB-UniRule"/>
</dbReference>
<evidence type="ECO:0000256" key="1">
    <source>
        <dbReference type="ARBA" id="ARBA00022605"/>
    </source>
</evidence>
<evidence type="ECO:0000256" key="7">
    <source>
        <dbReference type="HAMAP-Rule" id="MF_00109"/>
    </source>
</evidence>
<dbReference type="Pfam" id="PF01202">
    <property type="entry name" value="SKI"/>
    <property type="match status" value="1"/>
</dbReference>
<evidence type="ECO:0000256" key="3">
    <source>
        <dbReference type="ARBA" id="ARBA00022741"/>
    </source>
</evidence>
<feature type="binding site" evidence="7">
    <location>
        <position position="14"/>
    </location>
    <ligand>
        <name>Mg(2+)</name>
        <dbReference type="ChEBI" id="CHEBI:18420"/>
    </ligand>
</feature>
<evidence type="ECO:0000256" key="6">
    <source>
        <dbReference type="ARBA" id="ARBA00023141"/>
    </source>
</evidence>
<accession>A0A9D1J7L9</accession>
<keyword evidence="1 7" id="KW-0028">Amino-acid biosynthesis</keyword>
<proteinExistence type="inferred from homology"/>
<dbReference type="AlphaFoldDB" id="A0A9D1J7L9"/>
<comment type="similarity">
    <text evidence="7">Belongs to the shikimate kinase family.</text>
</comment>
<comment type="caution">
    <text evidence="7">Lacks conserved residue(s) required for the propagation of feature annotation.</text>
</comment>
<keyword evidence="7" id="KW-0479">Metal-binding</keyword>
<gene>
    <name evidence="7" type="primary">aroK</name>
    <name evidence="8" type="ORF">IAC95_00895</name>
</gene>
<sequence length="165" mass="18343">MKVLLIGFATSYKTSAGKQLAEMLKCDFYDTDCEVEKATGQSIAEIFRTRGEEAFRVAEESTVQSLADKSGVVACGGGTPLCKIFDSLCKNAVVVWLKTSPQCVFNRLERGTRPLFDNLSLLQLQQKIADRESVYRHFANAVVQTDGKTSRQVAEEIFFCLNNIK</sequence>
<comment type="caution">
    <text evidence="8">The sequence shown here is derived from an EMBL/GenBank/DDBJ whole genome shotgun (WGS) entry which is preliminary data.</text>
</comment>
<feature type="binding site" evidence="7">
    <location>
        <position position="77"/>
    </location>
    <ligand>
        <name>substrate</name>
    </ligand>
</feature>
<protein>
    <recommendedName>
        <fullName evidence="7">Shikimate kinase</fullName>
        <shortName evidence="7">SK</shortName>
        <ecNumber evidence="7">2.7.1.71</ecNumber>
    </recommendedName>
</protein>
<dbReference type="GO" id="GO:0004765">
    <property type="term" value="F:shikimate kinase activity"/>
    <property type="evidence" value="ECO:0007669"/>
    <property type="project" value="UniProtKB-UniRule"/>
</dbReference>
<name>A0A9D1J7L9_9BACT</name>
<comment type="subunit">
    <text evidence="7">Monomer.</text>
</comment>
<dbReference type="PANTHER" id="PTHR21087">
    <property type="entry name" value="SHIKIMATE KINASE"/>
    <property type="match status" value="1"/>
</dbReference>
<comment type="subcellular location">
    <subcellularLocation>
        <location evidence="7">Cytoplasm</location>
    </subcellularLocation>
</comment>
<dbReference type="InterPro" id="IPR000623">
    <property type="entry name" value="Shikimate_kinase/TSH1"/>
</dbReference>
<keyword evidence="4 7" id="KW-0418">Kinase</keyword>
<feature type="binding site" evidence="7">
    <location>
        <position position="113"/>
    </location>
    <ligand>
        <name>ATP</name>
        <dbReference type="ChEBI" id="CHEBI:30616"/>
    </ligand>
</feature>
<dbReference type="PRINTS" id="PR01100">
    <property type="entry name" value="SHIKIMTKNASE"/>
</dbReference>
<dbReference type="CDD" id="cd00464">
    <property type="entry name" value="SK"/>
    <property type="match status" value="1"/>
</dbReference>
<organism evidence="8 9">
    <name type="scientific">Candidatus Fimimonas gallinarum</name>
    <dbReference type="NCBI Taxonomy" id="2840821"/>
    <lineage>
        <taxon>Bacteria</taxon>
        <taxon>Pseudomonadati</taxon>
        <taxon>Myxococcota</taxon>
        <taxon>Myxococcia</taxon>
        <taxon>Myxococcales</taxon>
        <taxon>Cystobacterineae</taxon>
        <taxon>Myxococcaceae</taxon>
        <taxon>Myxococcaceae incertae sedis</taxon>
        <taxon>Candidatus Fimimonas</taxon>
    </lineage>
</organism>
<evidence type="ECO:0000256" key="2">
    <source>
        <dbReference type="ARBA" id="ARBA00022679"/>
    </source>
</evidence>
<comment type="cofactor">
    <cofactor evidence="7">
        <name>Mg(2+)</name>
        <dbReference type="ChEBI" id="CHEBI:18420"/>
    </cofactor>
    <text evidence="7">Binds 1 Mg(2+) ion per subunit.</text>
</comment>
<keyword evidence="7" id="KW-0460">Magnesium</keyword>
<evidence type="ECO:0000256" key="4">
    <source>
        <dbReference type="ARBA" id="ARBA00022777"/>
    </source>
</evidence>
<keyword evidence="6 7" id="KW-0057">Aromatic amino acid biosynthesis</keyword>
<dbReference type="InterPro" id="IPR031322">
    <property type="entry name" value="Shikimate/glucono_kinase"/>
</dbReference>
<dbReference type="GO" id="GO:0005829">
    <property type="term" value="C:cytosol"/>
    <property type="evidence" value="ECO:0007669"/>
    <property type="project" value="TreeGrafter"/>
</dbReference>
<feature type="binding site" evidence="7">
    <location>
        <position position="131"/>
    </location>
    <ligand>
        <name>substrate</name>
    </ligand>
</feature>
<dbReference type="EMBL" id="DVHL01000009">
    <property type="protein sequence ID" value="HIR65436.1"/>
    <property type="molecule type" value="Genomic_DNA"/>
</dbReference>
<keyword evidence="7" id="KW-0963">Cytoplasm</keyword>
<feature type="binding site" evidence="7">
    <location>
        <position position="32"/>
    </location>
    <ligand>
        <name>substrate</name>
    </ligand>
</feature>
<keyword evidence="3 7" id="KW-0547">Nucleotide-binding</keyword>
<dbReference type="Gene3D" id="3.40.50.300">
    <property type="entry name" value="P-loop containing nucleotide triphosphate hydrolases"/>
    <property type="match status" value="1"/>
</dbReference>
<dbReference type="GO" id="GO:0009073">
    <property type="term" value="P:aromatic amino acid family biosynthetic process"/>
    <property type="evidence" value="ECO:0007669"/>
    <property type="project" value="UniProtKB-KW"/>
</dbReference>
<dbReference type="SUPFAM" id="SSF52540">
    <property type="entry name" value="P-loop containing nucleoside triphosphate hydrolases"/>
    <property type="match status" value="1"/>
</dbReference>
<evidence type="ECO:0000313" key="8">
    <source>
        <dbReference type="EMBL" id="HIR65436.1"/>
    </source>
</evidence>
<evidence type="ECO:0000256" key="5">
    <source>
        <dbReference type="ARBA" id="ARBA00022840"/>
    </source>
</evidence>
<dbReference type="GO" id="GO:0008652">
    <property type="term" value="P:amino acid biosynthetic process"/>
    <property type="evidence" value="ECO:0007669"/>
    <property type="project" value="UniProtKB-KW"/>
</dbReference>